<protein>
    <submittedName>
        <fullName evidence="3">PEP-CTERM sorting domain-containing protein</fullName>
    </submittedName>
</protein>
<evidence type="ECO:0000313" key="3">
    <source>
        <dbReference type="EMBL" id="PNC54858.1"/>
    </source>
</evidence>
<evidence type="ECO:0000259" key="2">
    <source>
        <dbReference type="Pfam" id="PF07589"/>
    </source>
</evidence>
<dbReference type="EMBL" id="PJKN01000005">
    <property type="protein sequence ID" value="PNC54858.1"/>
    <property type="molecule type" value="Genomic_DNA"/>
</dbReference>
<evidence type="ECO:0000313" key="4">
    <source>
        <dbReference type="Proteomes" id="UP000235914"/>
    </source>
</evidence>
<gene>
    <name evidence="3" type="ORF">CXU09_09315</name>
</gene>
<keyword evidence="1" id="KW-1133">Transmembrane helix</keyword>
<keyword evidence="1" id="KW-0472">Membrane</keyword>
<keyword evidence="1" id="KW-0812">Transmembrane</keyword>
<dbReference type="InterPro" id="IPR017756">
    <property type="entry name" value="TM_Gly-Cys-Arg_CS"/>
</dbReference>
<dbReference type="Pfam" id="PF07589">
    <property type="entry name" value="PEP-CTERM"/>
    <property type="match status" value="1"/>
</dbReference>
<dbReference type="NCBIfam" id="TIGR02595">
    <property type="entry name" value="PEP_CTERM"/>
    <property type="match status" value="1"/>
</dbReference>
<dbReference type="NCBIfam" id="TIGR01167">
    <property type="entry name" value="LPXTG_anchor"/>
    <property type="match status" value="1"/>
</dbReference>
<evidence type="ECO:0000256" key="1">
    <source>
        <dbReference type="SAM" id="Phobius"/>
    </source>
</evidence>
<dbReference type="AlphaFoldDB" id="A0AAP8NLT0"/>
<dbReference type="InterPro" id="IPR013424">
    <property type="entry name" value="Ice-binding_C"/>
</dbReference>
<feature type="transmembrane region" description="Helical" evidence="1">
    <location>
        <begin position="12"/>
        <end position="28"/>
    </location>
</feature>
<dbReference type="NCBIfam" id="TIGR03382">
    <property type="entry name" value="GC_trans_RRR"/>
    <property type="match status" value="1"/>
</dbReference>
<proteinExistence type="predicted"/>
<organism evidence="3 4">
    <name type="scientific">Akkermansia muciniphila</name>
    <dbReference type="NCBI Taxonomy" id="239935"/>
    <lineage>
        <taxon>Bacteria</taxon>
        <taxon>Pseudomonadati</taxon>
        <taxon>Verrucomicrobiota</taxon>
        <taxon>Verrucomicrobiia</taxon>
        <taxon>Verrucomicrobiales</taxon>
        <taxon>Akkermansiaceae</taxon>
        <taxon>Akkermansia</taxon>
    </lineage>
</organism>
<dbReference type="Proteomes" id="UP000235914">
    <property type="component" value="Unassembled WGS sequence"/>
</dbReference>
<reference evidence="3 4" key="1">
    <citation type="journal article" date="2017" name="BMC Genomics">
        <title>Genome sequencing of 39 Akkermansia muciniphila isolates reveals its population structure, genomic and functional diverisity, and global distribution in mammalian gut microbiotas.</title>
        <authorList>
            <person name="Guo X."/>
            <person name="Li S."/>
            <person name="Zhang J."/>
            <person name="Wu F."/>
            <person name="Li X."/>
            <person name="Wu D."/>
            <person name="Zhang M."/>
            <person name="Ou Z."/>
            <person name="Jie Z."/>
            <person name="Yan Q."/>
            <person name="Li P."/>
            <person name="Yi J."/>
            <person name="Peng Y."/>
        </authorList>
    </citation>
    <scope>NUCLEOTIDE SEQUENCE [LARGE SCALE GENOMIC DNA]</scope>
    <source>
        <strain evidence="3 4">GP43</strain>
    </source>
</reference>
<accession>A0AAP8NLT0</accession>
<comment type="caution">
    <text evidence="3">The sequence shown here is derived from an EMBL/GenBank/DDBJ whole genome shotgun (WGS) entry which is preliminary data.</text>
</comment>
<feature type="domain" description="Ice-binding protein C-terminal" evidence="2">
    <location>
        <begin position="8"/>
        <end position="31"/>
    </location>
</feature>
<sequence length="32" mass="3405">MGSLSISQIPEPAISSLAFLGLGGLLARRRRH</sequence>
<name>A0AAP8NLT0_9BACT</name>
<dbReference type="RefSeq" id="WP_094139608.1">
    <property type="nucleotide sequence ID" value="NZ_JBGNWW010000002.1"/>
</dbReference>